<keyword evidence="7" id="KW-0156">Chromatin regulator</keyword>
<dbReference type="Gene3D" id="3.30.60.90">
    <property type="match status" value="2"/>
</dbReference>
<dbReference type="Gene3D" id="1.20.1020.10">
    <property type="entry name" value="TAZ domain"/>
    <property type="match status" value="1"/>
</dbReference>
<dbReference type="EMBL" id="KN652845">
    <property type="protein sequence ID" value="KHN28346.1"/>
    <property type="molecule type" value="Genomic_DNA"/>
</dbReference>
<dbReference type="CDD" id="cd15614">
    <property type="entry name" value="PHD_HAC_like"/>
    <property type="match status" value="1"/>
</dbReference>
<dbReference type="Proteomes" id="UP000053555">
    <property type="component" value="Unassembled WGS sequence"/>
</dbReference>
<evidence type="ECO:0000259" key="19">
    <source>
        <dbReference type="PROSITE" id="PS51727"/>
    </source>
</evidence>
<dbReference type="InterPro" id="IPR000197">
    <property type="entry name" value="Znf_TAZ"/>
</dbReference>
<evidence type="ECO:0000256" key="10">
    <source>
        <dbReference type="ARBA" id="ARBA00023163"/>
    </source>
</evidence>
<name>A0A0B2R2P8_GLYSO</name>
<feature type="compositionally biased region" description="Polar residues" evidence="15">
    <location>
        <begin position="13"/>
        <end position="29"/>
    </location>
</feature>
<feature type="region of interest" description="Disordered" evidence="15">
    <location>
        <begin position="542"/>
        <end position="561"/>
    </location>
</feature>
<dbReference type="EC" id="2.3.1.48" evidence="2"/>
<dbReference type="InterPro" id="IPR011011">
    <property type="entry name" value="Znf_FYVE_PHD"/>
</dbReference>
<keyword evidence="9" id="KW-0010">Activator</keyword>
<dbReference type="GO" id="GO:0045944">
    <property type="term" value="P:positive regulation of transcription by RNA polymerase II"/>
    <property type="evidence" value="ECO:0007669"/>
    <property type="project" value="TreeGrafter"/>
</dbReference>
<evidence type="ECO:0000256" key="15">
    <source>
        <dbReference type="SAM" id="MobiDB-lite"/>
    </source>
</evidence>
<comment type="subcellular location">
    <subcellularLocation>
        <location evidence="1">Nucleus</location>
    </subcellularLocation>
</comment>
<evidence type="ECO:0000256" key="5">
    <source>
        <dbReference type="ARBA" id="ARBA00022771"/>
    </source>
</evidence>
<evidence type="ECO:0000259" key="16">
    <source>
        <dbReference type="PROSITE" id="PS50016"/>
    </source>
</evidence>
<proteinExistence type="predicted"/>
<dbReference type="GO" id="GO:0000123">
    <property type="term" value="C:histone acetyltransferase complex"/>
    <property type="evidence" value="ECO:0007669"/>
    <property type="project" value="TreeGrafter"/>
</dbReference>
<dbReference type="GO" id="GO:0005634">
    <property type="term" value="C:nucleus"/>
    <property type="evidence" value="ECO:0007669"/>
    <property type="project" value="UniProtKB-SubCell"/>
</dbReference>
<feature type="domain" description="CBP/p300-type HAT" evidence="19">
    <location>
        <begin position="892"/>
        <end position="1319"/>
    </location>
</feature>
<dbReference type="PANTHER" id="PTHR13808">
    <property type="entry name" value="CBP/P300-RELATED"/>
    <property type="match status" value="1"/>
</dbReference>
<sequence length="1492" mass="170035">MFRISKMHAKGSNLGNSCKQTPGSSSSFVPNHPLQRDFDLRHQDYIMNQARFFFDWRKDPEISQCRNLIKNDISTILHSRHPNDQGQASVLANFLENRLFVEAASKDEYINRQTIMQRLDTQLKKLYAPKCSQVNSSIACTSQMVPSFGLLQARSNGSVPEPAFHNVAGPITNATNYCAVPVDNKNSFPNGGLSYSSFVPQPVFLPDNHPSIATCTDLDVLPNSFVSGGRSNLKACSKSISSYFPQRQADDWKTLLVKYGDCSRTTTGKSVQSESSNLMTPQDALREFSKVFDLPPVPRSLGDIRQHQHRKRDFQRNLKPFMQPYGLPGKTNMAQPNAFSNQGERCSQMLGHKTLKQPQLFKRSLNGDQQFTSGSSVDLFGLDDSDNMNSCGSSKVSVEQRIMLEYLYLKNFNNISRGNVMKYLHSTVCLKGTCNCGWYIKLLLHFDDCKDDGCRTCYSWKLHGTDILGGHLKFPDIMGSVERKNDAPSGNTEAMLPPEKRRKMEPAFGVPLINNASLDQSTQKMVHPRSSEALSELPLSQKADQEMEMSPNPTANSVHMEDNQGKIRLNQDEINATKEAIKPKVDEEKERKSPNPTLNTAYMEDIKGRIELDQDEINATKEIIEPKVDQEMERMSQNPTVTVDMEGIQAITGFNQDGINATKEVIEPKFDEEKERKSPNSIVNTADKEDTQGRTKFIQHGINVDLEMERKSSKTTVNTVSLIDFFTSNQIKEHITSLRKQFNQSTMVEESGSDVYTCQLCGMGTLSFAPVPIYCFCCGIRIKRNACYYYRREEDDTQHCFCSVCFRTSRGGNIKFNGTSVSKTDLDKKTNNREFEESWVECNKCKCWQHQICALYNDKRDLDYRAEYTCPICRLKEIGNGMHAPLPKTAAMFSANDLPRTMLSDHIESRLFKRLWQEDEDWAKAGYKNLDEVFEAESLSVRVVLSVDKQLKVKKQFLDIFGEENYPSEFPYTLKVILLFQKIEGVDVCLFAMYAQEFGSECGYPNQRSVYISYLDSVKYFRPKRVTKSGEALRTIVYHEILIGYLDFCKKRGFTTCYLWACPPMKGEDYLLYCHPDTQKTPKKDKLRHWYHSMLRKAAEENIVVGLTNLHDHFFVTTGSCDSKVTAARLPYFDGDFWSGAAMDKARHIEQECGGDYKMIFDKVVSKRCLKSMGHVNPPSEGTAKDILVMHKLGQTILPFKEDFLVVQFQYVCMHCHEVIANGKRWFCTECKKFQECERCHTVHSHISAKGERHRLHQVLMDDVLGDTKENDIILDNGLFDSRHNFLSFCQRNRFQFDSLRRAKYSSMMILYLVKNPTLLIVGTTCRVCSKNNVSQRYWKCENCPEFTVCSACYNERGASCHAHTLSEAYSPAQSPSGNQELQQNSAMLQQLLDVIEHASLCHSIKTQPCTYPHCSQIKKLFAHASRCEVRLSGGCQFCKKVWQGLTLHSRNCKDSACRIPRCMDLKKQIEWIATQAESRLRAAVLQSEDSR</sequence>
<keyword evidence="4" id="KW-0479">Metal-binding</keyword>
<dbReference type="PROSITE" id="PS50135">
    <property type="entry name" value="ZF_ZZ_2"/>
    <property type="match status" value="2"/>
</dbReference>
<evidence type="ECO:0000256" key="14">
    <source>
        <dbReference type="PROSITE-ProRule" id="PRU00228"/>
    </source>
</evidence>
<keyword evidence="5 14" id="KW-0863">Zinc-finger</keyword>
<dbReference type="GO" id="GO:0008270">
    <property type="term" value="F:zinc ion binding"/>
    <property type="evidence" value="ECO:0007669"/>
    <property type="project" value="UniProtKB-KW"/>
</dbReference>
<feature type="domain" description="ZZ-type" evidence="18">
    <location>
        <begin position="1208"/>
        <end position="1267"/>
    </location>
</feature>
<evidence type="ECO:0000259" key="17">
    <source>
        <dbReference type="PROSITE" id="PS50134"/>
    </source>
</evidence>
<dbReference type="GO" id="GO:0005667">
    <property type="term" value="C:transcription regulator complex"/>
    <property type="evidence" value="ECO:0007669"/>
    <property type="project" value="TreeGrafter"/>
</dbReference>
<dbReference type="PROSITE" id="PS50134">
    <property type="entry name" value="ZF_TAZ"/>
    <property type="match status" value="1"/>
</dbReference>
<dbReference type="SMART" id="SM00249">
    <property type="entry name" value="PHD"/>
    <property type="match status" value="1"/>
</dbReference>
<dbReference type="InterPro" id="IPR043145">
    <property type="entry name" value="Znf_ZZ_sf"/>
</dbReference>
<protein>
    <recommendedName>
        <fullName evidence="2">histone acetyltransferase</fullName>
        <ecNumber evidence="2">2.3.1.48</ecNumber>
    </recommendedName>
</protein>
<evidence type="ECO:0000256" key="7">
    <source>
        <dbReference type="ARBA" id="ARBA00022853"/>
    </source>
</evidence>
<dbReference type="SUPFAM" id="SSF57903">
    <property type="entry name" value="FYVE/PHD zinc finger"/>
    <property type="match status" value="1"/>
</dbReference>
<evidence type="ECO:0000256" key="9">
    <source>
        <dbReference type="ARBA" id="ARBA00023159"/>
    </source>
</evidence>
<dbReference type="PROSITE" id="PS51727">
    <property type="entry name" value="CBP_P300_HAT"/>
    <property type="match status" value="1"/>
</dbReference>
<keyword evidence="6" id="KW-0862">Zinc</keyword>
<dbReference type="InterPro" id="IPR035898">
    <property type="entry name" value="TAZ_dom_sf"/>
</dbReference>
<keyword evidence="10" id="KW-0804">Transcription</keyword>
<dbReference type="Gene3D" id="3.30.40.10">
    <property type="entry name" value="Zinc/RING finger domain, C3HC4 (zinc finger)"/>
    <property type="match status" value="1"/>
</dbReference>
<feature type="domain" description="TAZ-type" evidence="17">
    <location>
        <begin position="1375"/>
        <end position="1466"/>
    </location>
</feature>
<evidence type="ECO:0000256" key="11">
    <source>
        <dbReference type="ARBA" id="ARBA00023242"/>
    </source>
</evidence>
<dbReference type="SMART" id="SM01250">
    <property type="entry name" value="KAT11"/>
    <property type="match status" value="1"/>
</dbReference>
<dbReference type="SMART" id="SM00551">
    <property type="entry name" value="ZnF_TAZ"/>
    <property type="match status" value="1"/>
</dbReference>
<feature type="domain" description="PHD-type" evidence="16">
    <location>
        <begin position="799"/>
        <end position="876"/>
    </location>
</feature>
<evidence type="ECO:0000256" key="2">
    <source>
        <dbReference type="ARBA" id="ARBA00013184"/>
    </source>
</evidence>
<dbReference type="PROSITE" id="PS50016">
    <property type="entry name" value="ZF_PHD_2"/>
    <property type="match status" value="1"/>
</dbReference>
<dbReference type="SUPFAM" id="SSF57850">
    <property type="entry name" value="RING/U-box"/>
    <property type="match status" value="2"/>
</dbReference>
<evidence type="ECO:0000256" key="13">
    <source>
        <dbReference type="ARBA" id="ARBA00048017"/>
    </source>
</evidence>
<dbReference type="Pfam" id="PF02135">
    <property type="entry name" value="zf-TAZ"/>
    <property type="match status" value="1"/>
</dbReference>
<keyword evidence="11" id="KW-0539">Nucleus</keyword>
<evidence type="ECO:0000259" key="18">
    <source>
        <dbReference type="PROSITE" id="PS50135"/>
    </source>
</evidence>
<keyword evidence="3 20" id="KW-0808">Transferase</keyword>
<reference evidence="20" key="1">
    <citation type="submission" date="2014-07" db="EMBL/GenBank/DDBJ databases">
        <title>Identification of a novel salt tolerance gene in wild soybean by whole-genome sequencing.</title>
        <authorList>
            <person name="Lam H.-M."/>
            <person name="Qi X."/>
            <person name="Li M.-W."/>
            <person name="Liu X."/>
            <person name="Xie M."/>
            <person name="Ni M."/>
            <person name="Xu X."/>
        </authorList>
    </citation>
    <scope>NUCLEOTIDE SEQUENCE [LARGE SCALE GENOMIC DNA]</scope>
    <source>
        <tissue evidence="20">Root</tissue>
    </source>
</reference>
<dbReference type="SUPFAM" id="SSF57933">
    <property type="entry name" value="TAZ domain"/>
    <property type="match status" value="1"/>
</dbReference>
<dbReference type="InterPro" id="IPR031162">
    <property type="entry name" value="CBP_P300_HAT"/>
</dbReference>
<evidence type="ECO:0000313" key="20">
    <source>
        <dbReference type="EMBL" id="KHN28346.1"/>
    </source>
</evidence>
<keyword evidence="12 20" id="KW-0012">Acyltransferase</keyword>
<dbReference type="GO" id="GO:0004402">
    <property type="term" value="F:histone acetyltransferase activity"/>
    <property type="evidence" value="ECO:0007669"/>
    <property type="project" value="InterPro"/>
</dbReference>
<dbReference type="SMART" id="SM00291">
    <property type="entry name" value="ZnF_ZZ"/>
    <property type="match status" value="2"/>
</dbReference>
<organism evidence="20">
    <name type="scientific">Glycine soja</name>
    <name type="common">Wild soybean</name>
    <dbReference type="NCBI Taxonomy" id="3848"/>
    <lineage>
        <taxon>Eukaryota</taxon>
        <taxon>Viridiplantae</taxon>
        <taxon>Streptophyta</taxon>
        <taxon>Embryophyta</taxon>
        <taxon>Tracheophyta</taxon>
        <taxon>Spermatophyta</taxon>
        <taxon>Magnoliopsida</taxon>
        <taxon>eudicotyledons</taxon>
        <taxon>Gunneridae</taxon>
        <taxon>Pentapetalae</taxon>
        <taxon>rosids</taxon>
        <taxon>fabids</taxon>
        <taxon>Fabales</taxon>
        <taxon>Fabaceae</taxon>
        <taxon>Papilionoideae</taxon>
        <taxon>50 kb inversion clade</taxon>
        <taxon>NPAAA clade</taxon>
        <taxon>indigoferoid/millettioid clade</taxon>
        <taxon>Phaseoleae</taxon>
        <taxon>Glycine</taxon>
        <taxon>Glycine subgen. Soja</taxon>
    </lineage>
</organism>
<keyword evidence="8" id="KW-0805">Transcription regulation</keyword>
<dbReference type="InterPro" id="IPR013178">
    <property type="entry name" value="Histone_AcTrfase_Rtt109/CBP"/>
</dbReference>
<dbReference type="InterPro" id="IPR001965">
    <property type="entry name" value="Znf_PHD"/>
</dbReference>
<evidence type="ECO:0000256" key="1">
    <source>
        <dbReference type="ARBA" id="ARBA00004123"/>
    </source>
</evidence>
<dbReference type="Pfam" id="PF08214">
    <property type="entry name" value="HAT_KAT11"/>
    <property type="match status" value="1"/>
</dbReference>
<evidence type="ECO:0000256" key="8">
    <source>
        <dbReference type="ARBA" id="ARBA00023015"/>
    </source>
</evidence>
<evidence type="ECO:0000256" key="12">
    <source>
        <dbReference type="ARBA" id="ARBA00023315"/>
    </source>
</evidence>
<evidence type="ECO:0000256" key="4">
    <source>
        <dbReference type="ARBA" id="ARBA00022723"/>
    </source>
</evidence>
<evidence type="ECO:0000256" key="3">
    <source>
        <dbReference type="ARBA" id="ARBA00022679"/>
    </source>
</evidence>
<gene>
    <name evidence="20" type="ORF">glysoja_029607</name>
</gene>
<dbReference type="InterPro" id="IPR013083">
    <property type="entry name" value="Znf_RING/FYVE/PHD"/>
</dbReference>
<dbReference type="InterPro" id="IPR019787">
    <property type="entry name" value="Znf_PHD-finger"/>
</dbReference>
<accession>A0A0B2R2P8</accession>
<dbReference type="GO" id="GO:0031490">
    <property type="term" value="F:chromatin DNA binding"/>
    <property type="evidence" value="ECO:0007669"/>
    <property type="project" value="TreeGrafter"/>
</dbReference>
<evidence type="ECO:0000256" key="6">
    <source>
        <dbReference type="ARBA" id="ARBA00022833"/>
    </source>
</evidence>
<feature type="region of interest" description="Disordered" evidence="15">
    <location>
        <begin position="1"/>
        <end position="32"/>
    </location>
</feature>
<dbReference type="InterPro" id="IPR000433">
    <property type="entry name" value="Znf_ZZ"/>
</dbReference>
<comment type="catalytic activity">
    <reaction evidence="13">
        <text>L-lysyl-[protein] + acetyl-CoA = N(6)-acetyl-L-lysyl-[protein] + CoA + H(+)</text>
        <dbReference type="Rhea" id="RHEA:45948"/>
        <dbReference type="Rhea" id="RHEA-COMP:9752"/>
        <dbReference type="Rhea" id="RHEA-COMP:10731"/>
        <dbReference type="ChEBI" id="CHEBI:15378"/>
        <dbReference type="ChEBI" id="CHEBI:29969"/>
        <dbReference type="ChEBI" id="CHEBI:57287"/>
        <dbReference type="ChEBI" id="CHEBI:57288"/>
        <dbReference type="ChEBI" id="CHEBI:61930"/>
        <dbReference type="EC" id="2.3.1.48"/>
    </reaction>
</comment>
<feature type="domain" description="ZZ-type" evidence="18">
    <location>
        <begin position="1321"/>
        <end position="1374"/>
    </location>
</feature>
<dbReference type="GO" id="GO:0003713">
    <property type="term" value="F:transcription coactivator activity"/>
    <property type="evidence" value="ECO:0007669"/>
    <property type="project" value="TreeGrafter"/>
</dbReference>
<dbReference type="PANTHER" id="PTHR13808:SF53">
    <property type="entry name" value="HISTONE ACETYLTRANSFERASE HAC2"/>
    <property type="match status" value="1"/>
</dbReference>